<name>A0A174V3W1_9FIRM</name>
<proteinExistence type="predicted"/>
<dbReference type="GO" id="GO:0043041">
    <property type="term" value="P:amino acid activation for nonribosomal peptide biosynthetic process"/>
    <property type="evidence" value="ECO:0007669"/>
    <property type="project" value="TreeGrafter"/>
</dbReference>
<dbReference type="AlphaFoldDB" id="A0A174V3W1"/>
<accession>A0A174V3W1</accession>
<dbReference type="PANTHER" id="PTHR45527:SF1">
    <property type="entry name" value="FATTY ACID SYNTHASE"/>
    <property type="match status" value="1"/>
</dbReference>
<dbReference type="SUPFAM" id="SSF56801">
    <property type="entry name" value="Acetyl-CoA synthetase-like"/>
    <property type="match status" value="1"/>
</dbReference>
<protein>
    <submittedName>
        <fullName evidence="2">Amino acid adenylation protein</fullName>
        <ecNumber evidence="2">2.3.1.-</ecNumber>
        <ecNumber evidence="2">5.1.1.3</ecNumber>
    </submittedName>
</protein>
<evidence type="ECO:0000313" key="2">
    <source>
        <dbReference type="EMBL" id="CUQ29404.1"/>
    </source>
</evidence>
<organism evidence="2 3">
    <name type="scientific">Enterocloster clostridioformis</name>
    <dbReference type="NCBI Taxonomy" id="1531"/>
    <lineage>
        <taxon>Bacteria</taxon>
        <taxon>Bacillati</taxon>
        <taxon>Bacillota</taxon>
        <taxon>Clostridia</taxon>
        <taxon>Lachnospirales</taxon>
        <taxon>Lachnospiraceae</taxon>
        <taxon>Enterocloster</taxon>
    </lineage>
</organism>
<dbReference type="GO" id="GO:0008881">
    <property type="term" value="F:glutamate racemase activity"/>
    <property type="evidence" value="ECO:0007669"/>
    <property type="project" value="UniProtKB-EC"/>
</dbReference>
<dbReference type="InterPro" id="IPR000873">
    <property type="entry name" value="AMP-dep_synth/lig_dom"/>
</dbReference>
<keyword evidence="2" id="KW-0012">Acyltransferase</keyword>
<dbReference type="EMBL" id="CZAB01000164">
    <property type="protein sequence ID" value="CUQ29404.1"/>
    <property type="molecule type" value="Genomic_DNA"/>
</dbReference>
<dbReference type="GO" id="GO:0016746">
    <property type="term" value="F:acyltransferase activity"/>
    <property type="evidence" value="ECO:0007669"/>
    <property type="project" value="UniProtKB-KW"/>
</dbReference>
<feature type="domain" description="AMP-dependent synthetase/ligase" evidence="1">
    <location>
        <begin position="12"/>
        <end position="78"/>
    </location>
</feature>
<dbReference type="EC" id="2.3.1.-" evidence="2"/>
<gene>
    <name evidence="2" type="primary">ppsE</name>
    <name evidence="2" type="ORF">ERS852480_05355</name>
</gene>
<keyword evidence="2" id="KW-0413">Isomerase</keyword>
<dbReference type="Pfam" id="PF00501">
    <property type="entry name" value="AMP-binding"/>
    <property type="match status" value="1"/>
</dbReference>
<dbReference type="Gene3D" id="2.30.38.10">
    <property type="entry name" value="Luciferase, Domain 3"/>
    <property type="match status" value="1"/>
</dbReference>
<dbReference type="Proteomes" id="UP000095512">
    <property type="component" value="Unassembled WGS sequence"/>
</dbReference>
<dbReference type="EC" id="5.1.1.3" evidence="2"/>
<evidence type="ECO:0000259" key="1">
    <source>
        <dbReference type="Pfam" id="PF00501"/>
    </source>
</evidence>
<dbReference type="PANTHER" id="PTHR45527">
    <property type="entry name" value="NONRIBOSOMAL PEPTIDE SYNTHETASE"/>
    <property type="match status" value="1"/>
</dbReference>
<sequence>MSCKTGKSFVVFFTYGPTEATVNALTYEIEDDIPAEVPIGRPIDNMEAYIIDEKGKLCKEGVVGELCLAGIGLAWGYLNNEELNKKSLRKESKVVQTKKQL</sequence>
<dbReference type="RefSeq" id="WP_057573258.1">
    <property type="nucleotide sequence ID" value="NZ_JAQDHE010000188.1"/>
</dbReference>
<dbReference type="GO" id="GO:0031177">
    <property type="term" value="F:phosphopantetheine binding"/>
    <property type="evidence" value="ECO:0007669"/>
    <property type="project" value="TreeGrafter"/>
</dbReference>
<reference evidence="2 3" key="1">
    <citation type="submission" date="2015-09" db="EMBL/GenBank/DDBJ databases">
        <authorList>
            <consortium name="Pathogen Informatics"/>
        </authorList>
    </citation>
    <scope>NUCLEOTIDE SEQUENCE [LARGE SCALE GENOMIC DNA]</scope>
    <source>
        <strain evidence="2 3">2789STDY5834865</strain>
    </source>
</reference>
<dbReference type="GO" id="GO:0005737">
    <property type="term" value="C:cytoplasm"/>
    <property type="evidence" value="ECO:0007669"/>
    <property type="project" value="TreeGrafter"/>
</dbReference>
<keyword evidence="2" id="KW-0808">Transferase</keyword>
<evidence type="ECO:0000313" key="3">
    <source>
        <dbReference type="Proteomes" id="UP000095512"/>
    </source>
</evidence>
<dbReference type="GO" id="GO:0044550">
    <property type="term" value="P:secondary metabolite biosynthetic process"/>
    <property type="evidence" value="ECO:0007669"/>
    <property type="project" value="TreeGrafter"/>
</dbReference>
<dbReference type="Gene3D" id="3.40.50.980">
    <property type="match status" value="1"/>
</dbReference>